<dbReference type="AlphaFoldDB" id="A0AAW0P601"/>
<reference evidence="5" key="1">
    <citation type="submission" date="2024-04" db="EMBL/GenBank/DDBJ databases">
        <title>Salinicola lusitanus LLJ914,a marine bacterium isolated from the Okinawa Trough.</title>
        <authorList>
            <person name="Li J."/>
        </authorList>
    </citation>
    <scope>NUCLEOTIDE SEQUENCE [LARGE SCALE GENOMIC DNA]</scope>
</reference>
<accession>A0AAW0P601</accession>
<dbReference type="Gene3D" id="3.40.50.10140">
    <property type="entry name" value="Toll/interleukin-1 receptor homology (TIR) domain"/>
    <property type="match status" value="1"/>
</dbReference>
<keyword evidence="1" id="KW-0597">Phosphoprotein</keyword>
<dbReference type="PANTHER" id="PTHR16267:SF13">
    <property type="entry name" value="B-CELL SCAFFOLD PROTEIN WITH ANKYRIN REPEATS"/>
    <property type="match status" value="1"/>
</dbReference>
<dbReference type="Gene3D" id="1.25.40.20">
    <property type="entry name" value="Ankyrin repeat-containing domain"/>
    <property type="match status" value="1"/>
</dbReference>
<dbReference type="GO" id="GO:1990782">
    <property type="term" value="F:protein tyrosine kinase binding"/>
    <property type="evidence" value="ECO:0007669"/>
    <property type="project" value="TreeGrafter"/>
</dbReference>
<dbReference type="InterPro" id="IPR052446">
    <property type="entry name" value="B-cell_PI3K-Signaling_Adptrs"/>
</dbReference>
<feature type="domain" description="DBB" evidence="3">
    <location>
        <begin position="176"/>
        <end position="308"/>
    </location>
</feature>
<dbReference type="GO" id="GO:0051898">
    <property type="term" value="P:negative regulation of phosphatidylinositol 3-kinase/protein kinase B signal transduction"/>
    <property type="evidence" value="ECO:0007669"/>
    <property type="project" value="TreeGrafter"/>
</dbReference>
<dbReference type="EMBL" id="JBBPFD010000010">
    <property type="protein sequence ID" value="KAK7909702.1"/>
    <property type="molecule type" value="Genomic_DNA"/>
</dbReference>
<sequence length="549" mass="60600">MNHTAQQVLIIYETSSQQWATYLQSILSGAVPSESICCYDITTVSCKGENILVLGEYTCKLLVLSKNLLRKLCQVRRFFLARVLSPASSVVVLLCGVDSLKPLLDLVPLNGEQCLQISSEQDPKEYLTAVMDIVNKGVSSPVSNARPLLRKASGEEQNMSLRQSSTSYNLLSTIALVPSRVPCGSSAEVFLLLKNESAANVTEVQFSKDNLKVKVKPTQWSDSVISFSAPDFPAGIVKVTVLSNGVALNKTELSYYSSLEEMNRLLSSMADPVQFMCQALRVPSTEKLDQMLSSMLLRRMPRGGFQGLQRESKPERESHNSEVHTMLHFAAQYGLKSLSSVLLQCPCAERAVLTANRHGHTPSDIAMHHGHTELHVLLKQTPKMMDPGDDSVYETMCTTGSASTENSQKEQREEEEGEEEDPYAAFELSDVYDTMENAKLEVSISNRPPAPTPRPQNTEDRTSYITKVLQIQKNRGNTELYSILTKQGQGQQSPASSLYDTFVAASAPGFHQRVRAGSLPTENAKDPINDGQRVQKGAIQQARHLTPRQ</sequence>
<dbReference type="GO" id="GO:0050869">
    <property type="term" value="P:negative regulation of B cell activation"/>
    <property type="evidence" value="ECO:0007669"/>
    <property type="project" value="TreeGrafter"/>
</dbReference>
<dbReference type="GO" id="GO:0005102">
    <property type="term" value="F:signaling receptor binding"/>
    <property type="evidence" value="ECO:0007669"/>
    <property type="project" value="TreeGrafter"/>
</dbReference>
<dbReference type="Proteomes" id="UP001460270">
    <property type="component" value="Unassembled WGS sequence"/>
</dbReference>
<feature type="region of interest" description="Disordered" evidence="2">
    <location>
        <begin position="394"/>
        <end position="423"/>
    </location>
</feature>
<evidence type="ECO:0000256" key="1">
    <source>
        <dbReference type="ARBA" id="ARBA00022553"/>
    </source>
</evidence>
<evidence type="ECO:0000313" key="4">
    <source>
        <dbReference type="EMBL" id="KAK7909702.1"/>
    </source>
</evidence>
<evidence type="ECO:0000313" key="5">
    <source>
        <dbReference type="Proteomes" id="UP001460270"/>
    </source>
</evidence>
<dbReference type="InterPro" id="IPR017893">
    <property type="entry name" value="DBB_domain"/>
</dbReference>
<feature type="region of interest" description="Disordered" evidence="2">
    <location>
        <begin position="517"/>
        <end position="549"/>
    </location>
</feature>
<dbReference type="InterPro" id="IPR035897">
    <property type="entry name" value="Toll_tir_struct_dom_sf"/>
</dbReference>
<dbReference type="SUPFAM" id="SSF48403">
    <property type="entry name" value="Ankyrin repeat"/>
    <property type="match status" value="1"/>
</dbReference>
<dbReference type="Pfam" id="PF14545">
    <property type="entry name" value="DBB"/>
    <property type="match status" value="1"/>
</dbReference>
<keyword evidence="5" id="KW-1185">Reference proteome</keyword>
<evidence type="ECO:0000256" key="2">
    <source>
        <dbReference type="SAM" id="MobiDB-lite"/>
    </source>
</evidence>
<dbReference type="PROSITE" id="PS51376">
    <property type="entry name" value="DBB"/>
    <property type="match status" value="1"/>
</dbReference>
<gene>
    <name evidence="4" type="ORF">WMY93_014386</name>
</gene>
<dbReference type="SMART" id="SM01282">
    <property type="entry name" value="DBB"/>
    <property type="match status" value="1"/>
</dbReference>
<feature type="compositionally biased region" description="Acidic residues" evidence="2">
    <location>
        <begin position="413"/>
        <end position="422"/>
    </location>
</feature>
<dbReference type="PANTHER" id="PTHR16267">
    <property type="entry name" value="BANK1/PIK3AP1 FAMILY MEMBER"/>
    <property type="match status" value="1"/>
</dbReference>
<comment type="caution">
    <text evidence="4">The sequence shown here is derived from an EMBL/GenBank/DDBJ whole genome shotgun (WGS) entry which is preliminary data.</text>
</comment>
<feature type="compositionally biased region" description="Polar residues" evidence="2">
    <location>
        <begin position="396"/>
        <end position="406"/>
    </location>
</feature>
<protein>
    <recommendedName>
        <fullName evidence="3">DBB domain-containing protein</fullName>
    </recommendedName>
</protein>
<dbReference type="Pfam" id="PF18567">
    <property type="entry name" value="TIR_3"/>
    <property type="match status" value="1"/>
</dbReference>
<dbReference type="InterPro" id="IPR041340">
    <property type="entry name" value="PIK3AP1_TIR"/>
</dbReference>
<dbReference type="InterPro" id="IPR036770">
    <property type="entry name" value="Ankyrin_rpt-contain_sf"/>
</dbReference>
<proteinExistence type="predicted"/>
<name>A0AAW0P601_9GOBI</name>
<organism evidence="4 5">
    <name type="scientific">Mugilogobius chulae</name>
    <name type="common">yellowstripe goby</name>
    <dbReference type="NCBI Taxonomy" id="88201"/>
    <lineage>
        <taxon>Eukaryota</taxon>
        <taxon>Metazoa</taxon>
        <taxon>Chordata</taxon>
        <taxon>Craniata</taxon>
        <taxon>Vertebrata</taxon>
        <taxon>Euteleostomi</taxon>
        <taxon>Actinopterygii</taxon>
        <taxon>Neopterygii</taxon>
        <taxon>Teleostei</taxon>
        <taxon>Neoteleostei</taxon>
        <taxon>Acanthomorphata</taxon>
        <taxon>Gobiaria</taxon>
        <taxon>Gobiiformes</taxon>
        <taxon>Gobioidei</taxon>
        <taxon>Gobiidae</taxon>
        <taxon>Gobionellinae</taxon>
        <taxon>Mugilogobius</taxon>
    </lineage>
</organism>
<evidence type="ECO:0000259" key="3">
    <source>
        <dbReference type="PROSITE" id="PS51376"/>
    </source>
</evidence>
<dbReference type="GO" id="GO:0042113">
    <property type="term" value="P:B cell activation"/>
    <property type="evidence" value="ECO:0007669"/>
    <property type="project" value="TreeGrafter"/>
</dbReference>